<protein>
    <submittedName>
        <fullName evidence="1">Uncharacterized protein</fullName>
    </submittedName>
</protein>
<accession>A0A0F7KLU7</accession>
<name>A0A0F7KLU7_9SPHN</name>
<gene>
    <name evidence="1" type="ORF">WYH_00449</name>
</gene>
<sequence length="292" mass="32246">MIALAGPNLPHDVITASQRGAGPLGFDPDRDSPRARQWLETKFAPWAPPVLEAWLGGEYDHLDHVLFSRAEDTSQRLYYYCCELQRRGLLGGPRPLIFDIAKIPRPASLDRTVTQVRELMRFLEVTEDALEEAIVRNNRQRALKAPETVRPICLLTGTAPPDRRLHSVIAGAGFEPSARTLAEDWVDLGEPVAEGTGDPARAVGSVLHARGDGPRSFSDPARHLAAEIERRGASAVIHWRIEEDEAQTWHLPAERRVLEASGLPSLVLTRRDWLCRDGAVDEIGAFLEGVGA</sequence>
<evidence type="ECO:0000313" key="2">
    <source>
        <dbReference type="Proteomes" id="UP000034392"/>
    </source>
</evidence>
<dbReference type="RefSeq" id="WP_244877946.1">
    <property type="nucleotide sequence ID" value="NZ_CP011452.2"/>
</dbReference>
<dbReference type="STRING" id="1267766.WYH_00449"/>
<organism evidence="1 2">
    <name type="scientific">Croceibacterium atlanticum</name>
    <dbReference type="NCBI Taxonomy" id="1267766"/>
    <lineage>
        <taxon>Bacteria</taxon>
        <taxon>Pseudomonadati</taxon>
        <taxon>Pseudomonadota</taxon>
        <taxon>Alphaproteobacteria</taxon>
        <taxon>Sphingomonadales</taxon>
        <taxon>Erythrobacteraceae</taxon>
        <taxon>Croceibacterium</taxon>
    </lineage>
</organism>
<dbReference type="Gene3D" id="3.40.50.11890">
    <property type="match status" value="1"/>
</dbReference>
<dbReference type="Gene3D" id="3.40.50.11900">
    <property type="match status" value="1"/>
</dbReference>
<keyword evidence="2" id="KW-1185">Reference proteome</keyword>
<dbReference type="EMBL" id="CP011452">
    <property type="protein sequence ID" value="AKH41508.1"/>
    <property type="molecule type" value="Genomic_DNA"/>
</dbReference>
<dbReference type="KEGG" id="aay:WYH_00449"/>
<dbReference type="AlphaFoldDB" id="A0A0F7KLU7"/>
<proteinExistence type="predicted"/>
<reference evidence="1" key="1">
    <citation type="submission" date="2015-05" db="EMBL/GenBank/DDBJ databases">
        <title>The complete genome of Altererythrobacter atlanticus strain 26DY36.</title>
        <authorList>
            <person name="Wu Y.-H."/>
            <person name="Cheng H."/>
            <person name="Wu X.-W."/>
        </authorList>
    </citation>
    <scope>NUCLEOTIDE SEQUENCE [LARGE SCALE GENOMIC DNA]</scope>
    <source>
        <strain evidence="1">26DY36</strain>
    </source>
</reference>
<evidence type="ECO:0000313" key="1">
    <source>
        <dbReference type="EMBL" id="AKH41508.1"/>
    </source>
</evidence>
<dbReference type="PATRIC" id="fig|1267766.3.peg.453"/>
<dbReference type="Proteomes" id="UP000034392">
    <property type="component" value="Chromosome"/>
</dbReference>